<organism evidence="2 3">
    <name type="scientific">Solimonas aquatica</name>
    <dbReference type="NCBI Taxonomy" id="489703"/>
    <lineage>
        <taxon>Bacteria</taxon>
        <taxon>Pseudomonadati</taxon>
        <taxon>Pseudomonadota</taxon>
        <taxon>Gammaproteobacteria</taxon>
        <taxon>Nevskiales</taxon>
        <taxon>Nevskiaceae</taxon>
        <taxon>Solimonas</taxon>
    </lineage>
</organism>
<dbReference type="InterPro" id="IPR035093">
    <property type="entry name" value="RelE/ParE_toxin_dom_sf"/>
</dbReference>
<accession>A0A1H9HF14</accession>
<sequence length="71" mass="8519">MLRRLLLRSSKLAEQPLSGRRIPEYPESALREVLERPFRLIYRIIAEQQQIDIVTVKHYRQRLPPRPEQLG</sequence>
<dbReference type="InterPro" id="IPR007712">
    <property type="entry name" value="RelE/ParE_toxin"/>
</dbReference>
<dbReference type="Pfam" id="PF05016">
    <property type="entry name" value="ParE_toxin"/>
    <property type="match status" value="1"/>
</dbReference>
<keyword evidence="3" id="KW-1185">Reference proteome</keyword>
<evidence type="ECO:0000313" key="2">
    <source>
        <dbReference type="EMBL" id="SEQ60874.1"/>
    </source>
</evidence>
<keyword evidence="1" id="KW-1277">Toxin-antitoxin system</keyword>
<dbReference type="Proteomes" id="UP000199233">
    <property type="component" value="Unassembled WGS sequence"/>
</dbReference>
<evidence type="ECO:0000256" key="1">
    <source>
        <dbReference type="ARBA" id="ARBA00022649"/>
    </source>
</evidence>
<dbReference type="STRING" id="489703.SAMN04488038_108147"/>
<dbReference type="EMBL" id="FOFS01000008">
    <property type="protein sequence ID" value="SEQ60874.1"/>
    <property type="molecule type" value="Genomic_DNA"/>
</dbReference>
<reference evidence="3" key="1">
    <citation type="submission" date="2016-10" db="EMBL/GenBank/DDBJ databases">
        <authorList>
            <person name="Varghese N."/>
            <person name="Submissions S."/>
        </authorList>
    </citation>
    <scope>NUCLEOTIDE SEQUENCE [LARGE SCALE GENOMIC DNA]</scope>
    <source>
        <strain evidence="3">DSM 25927</strain>
    </source>
</reference>
<dbReference type="Gene3D" id="3.30.2310.20">
    <property type="entry name" value="RelE-like"/>
    <property type="match status" value="1"/>
</dbReference>
<gene>
    <name evidence="2" type="ORF">SAMN04488038_108147</name>
</gene>
<dbReference type="AlphaFoldDB" id="A0A1H9HF14"/>
<protein>
    <submittedName>
        <fullName evidence="2">ParE toxin of type II toxin-antitoxin system, parDE</fullName>
    </submittedName>
</protein>
<proteinExistence type="predicted"/>
<evidence type="ECO:0000313" key="3">
    <source>
        <dbReference type="Proteomes" id="UP000199233"/>
    </source>
</evidence>
<name>A0A1H9HF14_9GAMM</name>